<evidence type="ECO:0000256" key="2">
    <source>
        <dbReference type="ARBA" id="ARBA00022803"/>
    </source>
</evidence>
<accession>A0A5C6AJL7</accession>
<evidence type="ECO:0000256" key="3">
    <source>
        <dbReference type="PROSITE-ProRule" id="PRU00339"/>
    </source>
</evidence>
<organism evidence="5 6">
    <name type="scientific">Botrimarina colliarenosi</name>
    <dbReference type="NCBI Taxonomy" id="2528001"/>
    <lineage>
        <taxon>Bacteria</taxon>
        <taxon>Pseudomonadati</taxon>
        <taxon>Planctomycetota</taxon>
        <taxon>Planctomycetia</taxon>
        <taxon>Pirellulales</taxon>
        <taxon>Lacipirellulaceae</taxon>
        <taxon>Botrimarina</taxon>
    </lineage>
</organism>
<dbReference type="PANTHER" id="PTHR44943">
    <property type="entry name" value="CELLULOSE SYNTHASE OPERON PROTEIN C"/>
    <property type="match status" value="1"/>
</dbReference>
<dbReference type="InterPro" id="IPR051685">
    <property type="entry name" value="Ycf3/AcsC/BcsC/TPR_MFPF"/>
</dbReference>
<dbReference type="PANTHER" id="PTHR44943:SF8">
    <property type="entry name" value="TPR REPEAT-CONTAINING PROTEIN MJ0263"/>
    <property type="match status" value="1"/>
</dbReference>
<name>A0A5C6AJL7_9BACT</name>
<feature type="compositionally biased region" description="Pro residues" evidence="4">
    <location>
        <begin position="7"/>
        <end position="18"/>
    </location>
</feature>
<evidence type="ECO:0000313" key="5">
    <source>
        <dbReference type="EMBL" id="TWT99687.1"/>
    </source>
</evidence>
<proteinExistence type="predicted"/>
<evidence type="ECO:0000256" key="1">
    <source>
        <dbReference type="ARBA" id="ARBA00022737"/>
    </source>
</evidence>
<dbReference type="EMBL" id="SJPR01000001">
    <property type="protein sequence ID" value="TWT99687.1"/>
    <property type="molecule type" value="Genomic_DNA"/>
</dbReference>
<keyword evidence="2 3" id="KW-0802">TPR repeat</keyword>
<protein>
    <submittedName>
        <fullName evidence="5">Tetratricopeptide repeat protein</fullName>
    </submittedName>
</protein>
<evidence type="ECO:0000256" key="4">
    <source>
        <dbReference type="SAM" id="MobiDB-lite"/>
    </source>
</evidence>
<dbReference type="AlphaFoldDB" id="A0A5C6AJL7"/>
<keyword evidence="6" id="KW-1185">Reference proteome</keyword>
<dbReference type="Proteomes" id="UP000317421">
    <property type="component" value="Unassembled WGS sequence"/>
</dbReference>
<feature type="repeat" description="TPR" evidence="3">
    <location>
        <begin position="411"/>
        <end position="444"/>
    </location>
</feature>
<gene>
    <name evidence="5" type="ORF">Pla108_06300</name>
</gene>
<dbReference type="OrthoDB" id="212218at2"/>
<feature type="region of interest" description="Disordered" evidence="4">
    <location>
        <begin position="1"/>
        <end position="26"/>
    </location>
</feature>
<dbReference type="InterPro" id="IPR011990">
    <property type="entry name" value="TPR-like_helical_dom_sf"/>
</dbReference>
<dbReference type="PROSITE" id="PS50005">
    <property type="entry name" value="TPR"/>
    <property type="match status" value="1"/>
</dbReference>
<dbReference type="RefSeq" id="WP_146442846.1">
    <property type="nucleotide sequence ID" value="NZ_SJPR01000001.1"/>
</dbReference>
<evidence type="ECO:0000313" key="6">
    <source>
        <dbReference type="Proteomes" id="UP000317421"/>
    </source>
</evidence>
<dbReference type="InterPro" id="IPR019734">
    <property type="entry name" value="TPR_rpt"/>
</dbReference>
<reference evidence="5 6" key="1">
    <citation type="submission" date="2019-02" db="EMBL/GenBank/DDBJ databases">
        <title>Deep-cultivation of Planctomycetes and their phenomic and genomic characterization uncovers novel biology.</title>
        <authorList>
            <person name="Wiegand S."/>
            <person name="Jogler M."/>
            <person name="Boedeker C."/>
            <person name="Pinto D."/>
            <person name="Vollmers J."/>
            <person name="Rivas-Marin E."/>
            <person name="Kohn T."/>
            <person name="Peeters S.H."/>
            <person name="Heuer A."/>
            <person name="Rast P."/>
            <person name="Oberbeckmann S."/>
            <person name="Bunk B."/>
            <person name="Jeske O."/>
            <person name="Meyerdierks A."/>
            <person name="Storesund J.E."/>
            <person name="Kallscheuer N."/>
            <person name="Luecker S."/>
            <person name="Lage O.M."/>
            <person name="Pohl T."/>
            <person name="Merkel B.J."/>
            <person name="Hornburger P."/>
            <person name="Mueller R.-W."/>
            <person name="Bruemmer F."/>
            <person name="Labrenz M."/>
            <person name="Spormann A.M."/>
            <person name="Op Den Camp H."/>
            <person name="Overmann J."/>
            <person name="Amann R."/>
            <person name="Jetten M.S.M."/>
            <person name="Mascher T."/>
            <person name="Medema M.H."/>
            <person name="Devos D.P."/>
            <person name="Kaster A.-K."/>
            <person name="Ovreas L."/>
            <person name="Rohde M."/>
            <person name="Galperin M.Y."/>
            <person name="Jogler C."/>
        </authorList>
    </citation>
    <scope>NUCLEOTIDE SEQUENCE [LARGE SCALE GENOMIC DNA]</scope>
    <source>
        <strain evidence="5 6">Pla108</strain>
    </source>
</reference>
<dbReference type="SUPFAM" id="SSF48452">
    <property type="entry name" value="TPR-like"/>
    <property type="match status" value="2"/>
</dbReference>
<keyword evidence="1" id="KW-0677">Repeat</keyword>
<sequence length="501" mass="54329">MSTPSPSQTPPPQNPPPAAAGGLSHAERQRLQQVFERAKKCLQKADYAYAHDLFSQCVSEDPGSLVYLQHFRANLAQMHPKAVAAKASNFKGLPGFGGGRAVVAKAAGKGDWSEAFAAGCKALKKTPGDTGVISEMGAAAGELGHSDCELYYLRWALDLSPQDLDVNRQAALALEAIGEFDQAIGCWLRVQQQRPNDEQVNRAINRLSVEKTIDRGGYNPQLLKGAGEVSMPHPSGVAEASARLKYDSPDQPPAEAAAAPVTLTEEQLRAAIDANPADPQAYAALAEHYTALGRLHDAERLYKKAYQAAGGGDLALLEKLEEVFLTRKRDAARVAEQRAARQGGPAGQKLAEEALREANQAEAEVFGARAERNPGDPRAQFEFGLRLKRVGKFREAVNPLQAARADKKRLAEVELLLGECFQQIEQHRLAIRSYEAAIAACPTTEWTDLRKLALYRAGVLAMGLRDLDTAEKHLTDLASADFGYRDVSARLDKLASIRKTH</sequence>
<comment type="caution">
    <text evidence="5">The sequence shown here is derived from an EMBL/GenBank/DDBJ whole genome shotgun (WGS) entry which is preliminary data.</text>
</comment>
<dbReference type="Gene3D" id="1.25.40.10">
    <property type="entry name" value="Tetratricopeptide repeat domain"/>
    <property type="match status" value="3"/>
</dbReference>
<dbReference type="SMART" id="SM00028">
    <property type="entry name" value="TPR"/>
    <property type="match status" value="3"/>
</dbReference>